<dbReference type="EMBL" id="QGKY02002305">
    <property type="protein sequence ID" value="KAF2534285.1"/>
    <property type="molecule type" value="Genomic_DNA"/>
</dbReference>
<comment type="caution">
    <text evidence="2">The sequence shown here is derived from an EMBL/GenBank/DDBJ whole genome shotgun (WGS) entry which is preliminary data.</text>
</comment>
<protein>
    <submittedName>
        <fullName evidence="2">Uncharacterized protein</fullName>
    </submittedName>
</protein>
<sequence length="122" mass="13783">MDSARPPDRSSSLLGLKDDRKAVGEGGTQQKLWKHLTLGILCGSYSNSWSAIVMLISGSLKGKISSFCIRYSFQVAVYSLWRERNNIRHGEKPKSISIMKKLVDKEVKNKLSLLSRQRRKGM</sequence>
<evidence type="ECO:0000313" key="2">
    <source>
        <dbReference type="EMBL" id="KAF2534285.1"/>
    </source>
</evidence>
<gene>
    <name evidence="2" type="ORF">F2Q70_00030195</name>
</gene>
<reference evidence="2" key="1">
    <citation type="submission" date="2019-12" db="EMBL/GenBank/DDBJ databases">
        <title>Genome sequencing and annotation of Brassica cretica.</title>
        <authorList>
            <person name="Studholme D.J."/>
            <person name="Sarris P.F."/>
        </authorList>
    </citation>
    <scope>NUCLEOTIDE SEQUENCE</scope>
    <source>
        <strain evidence="2">PFS-102/07</strain>
        <tissue evidence="2">Leaf</tissue>
    </source>
</reference>
<evidence type="ECO:0000256" key="1">
    <source>
        <dbReference type="SAM" id="MobiDB-lite"/>
    </source>
</evidence>
<accession>A0A8S9FKF1</accession>
<feature type="region of interest" description="Disordered" evidence="1">
    <location>
        <begin position="1"/>
        <end position="27"/>
    </location>
</feature>
<name>A0A8S9FKF1_BRACR</name>
<proteinExistence type="predicted"/>
<dbReference type="AlphaFoldDB" id="A0A8S9FKF1"/>
<organism evidence="2">
    <name type="scientific">Brassica cretica</name>
    <name type="common">Mustard</name>
    <dbReference type="NCBI Taxonomy" id="69181"/>
    <lineage>
        <taxon>Eukaryota</taxon>
        <taxon>Viridiplantae</taxon>
        <taxon>Streptophyta</taxon>
        <taxon>Embryophyta</taxon>
        <taxon>Tracheophyta</taxon>
        <taxon>Spermatophyta</taxon>
        <taxon>Magnoliopsida</taxon>
        <taxon>eudicotyledons</taxon>
        <taxon>Gunneridae</taxon>
        <taxon>Pentapetalae</taxon>
        <taxon>rosids</taxon>
        <taxon>malvids</taxon>
        <taxon>Brassicales</taxon>
        <taxon>Brassicaceae</taxon>
        <taxon>Brassiceae</taxon>
        <taxon>Brassica</taxon>
    </lineage>
</organism>